<dbReference type="EMBL" id="KD496397">
    <property type="protein sequence ID" value="EMS35763.1"/>
    <property type="molecule type" value="Genomic_DNA"/>
</dbReference>
<sequence>MTDVAAQLQYCLELENEDQNRGDANNNFHIMKDSSRDRDLPMMIFYIDSAVLCLTLKGLD</sequence>
<gene>
    <name evidence="1" type="ORF">TRIUR3_30508</name>
</gene>
<organism evidence="1">
    <name type="scientific">Triticum urartu</name>
    <name type="common">Red wild einkorn</name>
    <name type="synonym">Crithodium urartu</name>
    <dbReference type="NCBI Taxonomy" id="4572"/>
    <lineage>
        <taxon>Eukaryota</taxon>
        <taxon>Viridiplantae</taxon>
        <taxon>Streptophyta</taxon>
        <taxon>Embryophyta</taxon>
        <taxon>Tracheophyta</taxon>
        <taxon>Spermatophyta</taxon>
        <taxon>Magnoliopsida</taxon>
        <taxon>Liliopsida</taxon>
        <taxon>Poales</taxon>
        <taxon>Poaceae</taxon>
        <taxon>BOP clade</taxon>
        <taxon>Pooideae</taxon>
        <taxon>Triticodae</taxon>
        <taxon>Triticeae</taxon>
        <taxon>Triticinae</taxon>
        <taxon>Triticum</taxon>
    </lineage>
</organism>
<proteinExistence type="predicted"/>
<dbReference type="STRING" id="4572.M7XDP7"/>
<reference evidence="1" key="1">
    <citation type="journal article" date="2013" name="Nature">
        <title>Draft genome of the wheat A-genome progenitor Triticum urartu.</title>
        <authorList>
            <person name="Ling H.Q."/>
            <person name="Zhao S."/>
            <person name="Liu D."/>
            <person name="Wang J."/>
            <person name="Sun H."/>
            <person name="Zhang C."/>
            <person name="Fan H."/>
            <person name="Li D."/>
            <person name="Dong L."/>
            <person name="Tao Y."/>
            <person name="Gao C."/>
            <person name="Wu H."/>
            <person name="Li Y."/>
            <person name="Cui Y."/>
            <person name="Guo X."/>
            <person name="Zheng S."/>
            <person name="Wang B."/>
            <person name="Yu K."/>
            <person name="Liang Q."/>
            <person name="Yang W."/>
            <person name="Lou X."/>
            <person name="Chen J."/>
            <person name="Feng M."/>
            <person name="Jian J."/>
            <person name="Zhang X."/>
            <person name="Luo G."/>
            <person name="Jiang Y."/>
            <person name="Liu J."/>
            <person name="Wang Z."/>
            <person name="Sha Y."/>
            <person name="Zhang B."/>
            <person name="Wu H."/>
            <person name="Tang D."/>
            <person name="Shen Q."/>
            <person name="Xue P."/>
            <person name="Zou S."/>
            <person name="Wang X."/>
            <person name="Liu X."/>
            <person name="Wang F."/>
            <person name="Yang Y."/>
            <person name="An X."/>
            <person name="Dong Z."/>
            <person name="Zhang K."/>
            <person name="Zhang X."/>
            <person name="Luo M.C."/>
            <person name="Dvorak J."/>
            <person name="Tong Y."/>
            <person name="Wang J."/>
            <person name="Yang H."/>
            <person name="Li Z."/>
            <person name="Wang D."/>
            <person name="Zhang A."/>
            <person name="Wang J."/>
        </authorList>
    </citation>
    <scope>NUCLEOTIDE SEQUENCE</scope>
</reference>
<protein>
    <submittedName>
        <fullName evidence="1">Uncharacterized protein</fullName>
    </submittedName>
</protein>
<dbReference type="AlphaFoldDB" id="M7XDP7"/>
<name>M7XDP7_TRIUA</name>
<evidence type="ECO:0000313" key="1">
    <source>
        <dbReference type="EMBL" id="EMS35763.1"/>
    </source>
</evidence>
<accession>M7XDP7</accession>